<reference evidence="2" key="1">
    <citation type="submission" date="2019-02" db="EMBL/GenBank/DDBJ databases">
        <title>Draft genome sequence of Enterococcus sp. Gos25-1.</title>
        <authorList>
            <person name="Tanaka N."/>
            <person name="Shiwa Y."/>
            <person name="Fujita N."/>
        </authorList>
    </citation>
    <scope>NUCLEOTIDE SEQUENCE [LARGE SCALE GENOMIC DNA]</scope>
    <source>
        <strain evidence="2">Gos25-1</strain>
    </source>
</reference>
<evidence type="ECO:0000313" key="2">
    <source>
        <dbReference type="Proteomes" id="UP000290567"/>
    </source>
</evidence>
<dbReference type="EMBL" id="BJCC01000022">
    <property type="protein sequence ID" value="GCF94662.1"/>
    <property type="molecule type" value="Genomic_DNA"/>
</dbReference>
<organism evidence="1 2">
    <name type="scientific">Enterococcus florum</name>
    <dbReference type="NCBI Taxonomy" id="2480627"/>
    <lineage>
        <taxon>Bacteria</taxon>
        <taxon>Bacillati</taxon>
        <taxon>Bacillota</taxon>
        <taxon>Bacilli</taxon>
        <taxon>Lactobacillales</taxon>
        <taxon>Enterococcaceae</taxon>
        <taxon>Enterococcus</taxon>
    </lineage>
</organism>
<dbReference type="OrthoDB" id="1756859at2"/>
<comment type="caution">
    <text evidence="1">The sequence shown here is derived from an EMBL/GenBank/DDBJ whole genome shotgun (WGS) entry which is preliminary data.</text>
</comment>
<gene>
    <name evidence="1" type="ORF">NRIC_25530</name>
</gene>
<dbReference type="Gene3D" id="3.10.450.150">
    <property type="entry name" value="enterococcus faecalis protein"/>
    <property type="match status" value="1"/>
</dbReference>
<proteinExistence type="predicted"/>
<keyword evidence="2" id="KW-1185">Reference proteome</keyword>
<accession>A0A4P5PG84</accession>
<sequence>MFDTQENRYITRGVNEQVPKEIQQRCFQLIDEKVKQEDVQLDYLQIFECRG</sequence>
<name>A0A4P5PG84_9ENTE</name>
<dbReference type="AlphaFoldDB" id="A0A4P5PG84"/>
<evidence type="ECO:0000313" key="1">
    <source>
        <dbReference type="EMBL" id="GCF94662.1"/>
    </source>
</evidence>
<protein>
    <submittedName>
        <fullName evidence="1">Uncharacterized protein</fullName>
    </submittedName>
</protein>
<dbReference type="InterPro" id="IPR009303">
    <property type="entry name" value="DUF960"/>
</dbReference>
<dbReference type="Pfam" id="PF06124">
    <property type="entry name" value="DUF960"/>
    <property type="match status" value="1"/>
</dbReference>
<dbReference type="Proteomes" id="UP000290567">
    <property type="component" value="Unassembled WGS sequence"/>
</dbReference>
<dbReference type="RefSeq" id="WP_146623080.1">
    <property type="nucleotide sequence ID" value="NZ_BJCC01000022.1"/>
</dbReference>